<keyword evidence="3 5" id="KW-0964">Secreted</keyword>
<evidence type="ECO:0000256" key="5">
    <source>
        <dbReference type="RuleBase" id="RU363099"/>
    </source>
</evidence>
<dbReference type="Proteomes" id="UP000019116">
    <property type="component" value="Chromosome 4A"/>
</dbReference>
<dbReference type="Gramene" id="TraesCS4A02G430100.1">
    <property type="protein sequence ID" value="TraesCS4A02G430100.1"/>
    <property type="gene ID" value="TraesCS4A02G430100"/>
</dbReference>
<dbReference type="GeneID" id="123088261"/>
<dbReference type="GO" id="GO:0048046">
    <property type="term" value="C:apoplast"/>
    <property type="evidence" value="ECO:0007669"/>
    <property type="project" value="UniProtKB-SubCell"/>
</dbReference>
<evidence type="ECO:0000313" key="7">
    <source>
        <dbReference type="EnsemblPlants" id="TraesCS4A02G430100.1"/>
    </source>
</evidence>
<evidence type="ECO:0000256" key="3">
    <source>
        <dbReference type="ARBA" id="ARBA00022525"/>
    </source>
</evidence>
<dbReference type="Gramene" id="TraesCAD_scaffold_085006_01G000100.1">
    <property type="protein sequence ID" value="TraesCAD_scaffold_085006_01G000100.1"/>
    <property type="gene ID" value="TraesCAD_scaffold_085006_01G000100"/>
</dbReference>
<dbReference type="Gramene" id="TraesCS4A03G1074600.1">
    <property type="protein sequence ID" value="TraesCS4A03G1074600.1.CDS"/>
    <property type="gene ID" value="TraesCS4A03G1074600"/>
</dbReference>
<dbReference type="InterPro" id="IPR036404">
    <property type="entry name" value="Jacalin-like_lectin_dom_sf"/>
</dbReference>
<dbReference type="GO" id="GO:0030246">
    <property type="term" value="F:carbohydrate binding"/>
    <property type="evidence" value="ECO:0007669"/>
    <property type="project" value="UniProtKB-KW"/>
</dbReference>
<feature type="domain" description="Jacalin-type lectin" evidence="6">
    <location>
        <begin position="208"/>
        <end position="352"/>
    </location>
</feature>
<gene>
    <name evidence="7" type="primary">LOC123088261</name>
</gene>
<reference evidence="7" key="2">
    <citation type="submission" date="2018-10" db="UniProtKB">
        <authorList>
            <consortium name="EnsemblPlants"/>
        </authorList>
    </citation>
    <scope>IDENTIFICATION</scope>
</reference>
<dbReference type="Pfam" id="PF01419">
    <property type="entry name" value="Jacalin"/>
    <property type="match status" value="1"/>
</dbReference>
<dbReference type="OrthoDB" id="583353at2759"/>
<dbReference type="OMA" id="ASAGNWH"/>
<dbReference type="Gramene" id="TraesJUL4A03G02220340.1">
    <property type="protein sequence ID" value="TraesJUL4A03G02220340.1"/>
    <property type="gene ID" value="TraesJUL4A03G02220340"/>
</dbReference>
<evidence type="ECO:0000259" key="6">
    <source>
        <dbReference type="PROSITE" id="PS51752"/>
    </source>
</evidence>
<reference evidence="7" key="1">
    <citation type="submission" date="2018-08" db="EMBL/GenBank/DDBJ databases">
        <authorList>
            <person name="Rossello M."/>
        </authorList>
    </citation>
    <scope>NUCLEOTIDE SEQUENCE [LARGE SCALE GENOMIC DNA]</scope>
    <source>
        <strain evidence="7">cv. Chinese Spring</strain>
    </source>
</reference>
<dbReference type="GO" id="GO:0009699">
    <property type="term" value="P:phenylpropanoid biosynthetic process"/>
    <property type="evidence" value="ECO:0007669"/>
    <property type="project" value="UniProtKB-ARBA"/>
</dbReference>
<accession>A0A3B6I4Z1</accession>
<protein>
    <recommendedName>
        <fullName evidence="5">Dirigent protein</fullName>
    </recommendedName>
</protein>
<dbReference type="SUPFAM" id="SSF51101">
    <property type="entry name" value="Mannose-binding lectins"/>
    <property type="match status" value="1"/>
</dbReference>
<dbReference type="InterPro" id="IPR044859">
    <property type="entry name" value="Allene_oxi_cyc_Dirigent"/>
</dbReference>
<keyword evidence="4" id="KW-0430">Lectin</keyword>
<sequence>MATPTDEPTITMETCGDVSDDPTMETIGVLSDVPIVSKSLPTGAISANFKVTRGFGGIAENAKVNIDRLYLRQIMTGWEANQSDVIKPNTVTGLGKTVVNNWGIYDGPGSKAKLVAKTHGMHTFAGKWSNWFTLVFVVERFEASTLQVMGANDEDEADNEWAIVGGTGEFTMARGIIQRRVYSVTDSTLTHALTIEFFCRMKEVVPSPTKRGTVGGNRGTLPWEMEGKSQRLENVTIYHVGAVEGFQFSYVDEGGKICTTDTWGRVHPDPLRKTEIKFGPSEFVKKINGAQRGGEGWLSKFEIVTTHKTYGPFGSDNGAPHFNYTVPEDETVVGFFANTDNIFVTSIGVYTI</sequence>
<comment type="similarity">
    <text evidence="1 5">Belongs to the plant dirigent protein family.</text>
</comment>
<dbReference type="Gene3D" id="2.40.480.10">
    <property type="entry name" value="Allene oxide cyclase-like"/>
    <property type="match status" value="1"/>
</dbReference>
<dbReference type="AlphaFoldDB" id="A0A3B6I4Z1"/>
<evidence type="ECO:0000256" key="1">
    <source>
        <dbReference type="ARBA" id="ARBA00010746"/>
    </source>
</evidence>
<evidence type="ECO:0000256" key="4">
    <source>
        <dbReference type="ARBA" id="ARBA00022734"/>
    </source>
</evidence>
<dbReference type="EnsemblPlants" id="TraesCS4A02G430100.1">
    <property type="protein sequence ID" value="TraesCS4A02G430100.1"/>
    <property type="gene ID" value="TraesCS4A02G430100"/>
</dbReference>
<dbReference type="PANTHER" id="PTHR46506">
    <property type="entry name" value="OS05G0143600 PROTEIN"/>
    <property type="match status" value="1"/>
</dbReference>
<proteinExistence type="inferred from homology"/>
<dbReference type="RefSeq" id="XP_044366395.1">
    <property type="nucleotide sequence ID" value="XM_044510460.1"/>
</dbReference>
<comment type="function">
    <text evidence="5">Dirigent proteins impart stereoselectivity on the phenoxy radical-coupling reaction, yielding optically active lignans from two molecules of coniferyl alcohol in the biosynthesis of lignans, flavonolignans, and alkaloids and thus plays a central role in plant secondary metabolism.</text>
</comment>
<dbReference type="KEGG" id="taes:123088261"/>
<name>A0A3B6I4Z1_WHEAT</name>
<evidence type="ECO:0000256" key="2">
    <source>
        <dbReference type="ARBA" id="ARBA00011738"/>
    </source>
</evidence>
<keyword evidence="5" id="KW-0052">Apoplast</keyword>
<dbReference type="Gramene" id="TraesROB_scaffold_100793_01G000100.1">
    <property type="protein sequence ID" value="TraesROB_scaffold_100793_01G000100.1"/>
    <property type="gene ID" value="TraesROB_scaffold_100793_01G000100"/>
</dbReference>
<organism evidence="7">
    <name type="scientific">Triticum aestivum</name>
    <name type="common">Wheat</name>
    <dbReference type="NCBI Taxonomy" id="4565"/>
    <lineage>
        <taxon>Eukaryota</taxon>
        <taxon>Viridiplantae</taxon>
        <taxon>Streptophyta</taxon>
        <taxon>Embryophyta</taxon>
        <taxon>Tracheophyta</taxon>
        <taxon>Spermatophyta</taxon>
        <taxon>Magnoliopsida</taxon>
        <taxon>Liliopsida</taxon>
        <taxon>Poales</taxon>
        <taxon>Poaceae</taxon>
        <taxon>BOP clade</taxon>
        <taxon>Pooideae</taxon>
        <taxon>Triticodae</taxon>
        <taxon>Triticeae</taxon>
        <taxon>Triticinae</taxon>
        <taxon>Triticum</taxon>
    </lineage>
</organism>
<dbReference type="InterPro" id="IPR004265">
    <property type="entry name" value="Dirigent"/>
</dbReference>
<evidence type="ECO:0000313" key="8">
    <source>
        <dbReference type="Proteomes" id="UP000019116"/>
    </source>
</evidence>
<dbReference type="PROSITE" id="PS51752">
    <property type="entry name" value="JACALIN_LECTIN"/>
    <property type="match status" value="1"/>
</dbReference>
<dbReference type="Gene3D" id="2.100.10.30">
    <property type="entry name" value="Jacalin-like lectin domain"/>
    <property type="match status" value="1"/>
</dbReference>
<dbReference type="InterPro" id="IPR001229">
    <property type="entry name" value="Jacalin-like_lectin_dom"/>
</dbReference>
<keyword evidence="8" id="KW-1185">Reference proteome</keyword>
<dbReference type="SMR" id="A0A3B6I4Z1"/>
<comment type="subunit">
    <text evidence="2 5">Homodimer.</text>
</comment>
<dbReference type="Pfam" id="PF03018">
    <property type="entry name" value="Dirigent"/>
    <property type="match status" value="1"/>
</dbReference>
<comment type="subcellular location">
    <subcellularLocation>
        <location evidence="5">Secreted</location>
        <location evidence="5">Extracellular space</location>
        <location evidence="5">Apoplast</location>
    </subcellularLocation>
</comment>